<dbReference type="EMBL" id="CP059075">
    <property type="protein sequence ID" value="QRE04179.1"/>
    <property type="molecule type" value="Genomic_DNA"/>
</dbReference>
<accession>A0A7U2NFL4</accession>
<dbReference type="AlphaFoldDB" id="A0A7U2NFL4"/>
<dbReference type="Proteomes" id="UP000596329">
    <property type="component" value="Chromosome"/>
</dbReference>
<evidence type="ECO:0000313" key="1">
    <source>
        <dbReference type="EMBL" id="QRE04179.1"/>
    </source>
</evidence>
<proteinExistence type="predicted"/>
<gene>
    <name evidence="1" type="ORF">H0H26_00810</name>
</gene>
<name>A0A7U2NFL4_FLAPS</name>
<evidence type="ECO:0008006" key="3">
    <source>
        <dbReference type="Google" id="ProtNLM"/>
    </source>
</evidence>
<reference evidence="1 2" key="1">
    <citation type="submission" date="2020-07" db="EMBL/GenBank/DDBJ databases">
        <title>Genomic characterization of Flavobacterium psychrophilum strains.</title>
        <authorList>
            <person name="Castillo D."/>
            <person name="Jorgensen J."/>
            <person name="Middelboe M."/>
        </authorList>
    </citation>
    <scope>NUCLEOTIDE SEQUENCE [LARGE SCALE GENOMIC DNA]</scope>
    <source>
        <strain evidence="1 2">FPS-R7</strain>
    </source>
</reference>
<organism evidence="1 2">
    <name type="scientific">Flavobacterium psychrophilum</name>
    <dbReference type="NCBI Taxonomy" id="96345"/>
    <lineage>
        <taxon>Bacteria</taxon>
        <taxon>Pseudomonadati</taxon>
        <taxon>Bacteroidota</taxon>
        <taxon>Flavobacteriia</taxon>
        <taxon>Flavobacteriales</taxon>
        <taxon>Flavobacteriaceae</taxon>
        <taxon>Flavobacterium</taxon>
    </lineage>
</organism>
<protein>
    <recommendedName>
        <fullName evidence="3">HTH cro/C1-type domain-containing protein</fullName>
    </recommendedName>
</protein>
<evidence type="ECO:0000313" key="2">
    <source>
        <dbReference type="Proteomes" id="UP000596329"/>
    </source>
</evidence>
<sequence>MNITEIKKQLPTGAGREIAKMSGVNYDTVQRFLRGVETKENLKLIEATAKFLKDYKEQKAKAIQELQAVAKAV</sequence>
<dbReference type="RefSeq" id="WP_063742595.1">
    <property type="nucleotide sequence ID" value="NZ_CP059075.1"/>
</dbReference>